<proteinExistence type="predicted"/>
<accession>F0Y117</accession>
<dbReference type="EMBL" id="GL833122">
    <property type="protein sequence ID" value="EGB11310.1"/>
    <property type="molecule type" value="Genomic_DNA"/>
</dbReference>
<dbReference type="OrthoDB" id="159630at2759"/>
<dbReference type="PROSITE" id="PS50297">
    <property type="entry name" value="ANK_REP_REGION"/>
    <property type="match status" value="1"/>
</dbReference>
<sequence length="114" mass="12343">LLGRGADPTARLLGGWTALHFVPHFLTRDNQDPDAIQASLEMVELLLAAGAHVDAQNSEGHTPLHLCCLNGCSELVRQLLRHGADDRLGYRHDEVSVDALAVATVQYDENPSPP</sequence>
<name>F0Y117_AURAN</name>
<dbReference type="Proteomes" id="UP000002729">
    <property type="component" value="Unassembled WGS sequence"/>
</dbReference>
<dbReference type="InterPro" id="IPR002110">
    <property type="entry name" value="Ankyrin_rpt"/>
</dbReference>
<evidence type="ECO:0000256" key="2">
    <source>
        <dbReference type="ARBA" id="ARBA00023043"/>
    </source>
</evidence>
<dbReference type="PROSITE" id="PS50088">
    <property type="entry name" value="ANK_REPEAT"/>
    <property type="match status" value="1"/>
</dbReference>
<evidence type="ECO:0000256" key="3">
    <source>
        <dbReference type="PROSITE-ProRule" id="PRU00023"/>
    </source>
</evidence>
<feature type="repeat" description="ANK" evidence="3">
    <location>
        <begin position="59"/>
        <end position="85"/>
    </location>
</feature>
<dbReference type="GeneID" id="20228242"/>
<dbReference type="RefSeq" id="XP_009033557.1">
    <property type="nucleotide sequence ID" value="XM_009035309.1"/>
</dbReference>
<keyword evidence="1" id="KW-0677">Repeat</keyword>
<reference evidence="4 5" key="1">
    <citation type="journal article" date="2011" name="Proc. Natl. Acad. Sci. U.S.A.">
        <title>Niche of harmful alga Aureococcus anophagefferens revealed through ecogenomics.</title>
        <authorList>
            <person name="Gobler C.J."/>
            <person name="Berry D.L."/>
            <person name="Dyhrman S.T."/>
            <person name="Wilhelm S.W."/>
            <person name="Salamov A."/>
            <person name="Lobanov A.V."/>
            <person name="Zhang Y."/>
            <person name="Collier J.L."/>
            <person name="Wurch L.L."/>
            <person name="Kustka A.B."/>
            <person name="Dill B.D."/>
            <person name="Shah M."/>
            <person name="VerBerkmoes N.C."/>
            <person name="Kuo A."/>
            <person name="Terry A."/>
            <person name="Pangilinan J."/>
            <person name="Lindquist E.A."/>
            <person name="Lucas S."/>
            <person name="Paulsen I.T."/>
            <person name="Hattenrath-Lehmann T.K."/>
            <person name="Talmage S.C."/>
            <person name="Walker E.A."/>
            <person name="Koch F."/>
            <person name="Burson A.M."/>
            <person name="Marcoval M.A."/>
            <person name="Tang Y.Z."/>
            <person name="Lecleir G.R."/>
            <person name="Coyne K.J."/>
            <person name="Berg G.M."/>
            <person name="Bertrand E.M."/>
            <person name="Saito M.A."/>
            <person name="Gladyshev V.N."/>
            <person name="Grigoriev I.V."/>
        </authorList>
    </citation>
    <scope>NUCLEOTIDE SEQUENCE [LARGE SCALE GENOMIC DNA]</scope>
    <source>
        <strain evidence="5">CCMP 1984</strain>
    </source>
</reference>
<dbReference type="PANTHER" id="PTHR24189:SF50">
    <property type="entry name" value="ANKYRIN REPEAT AND SOCS BOX PROTEIN 2"/>
    <property type="match status" value="1"/>
</dbReference>
<dbReference type="SUPFAM" id="SSF48403">
    <property type="entry name" value="Ankyrin repeat"/>
    <property type="match status" value="1"/>
</dbReference>
<keyword evidence="2 3" id="KW-0040">ANK repeat</keyword>
<protein>
    <submittedName>
        <fullName evidence="4">Uncharacterized protein</fullName>
    </submittedName>
</protein>
<evidence type="ECO:0000256" key="1">
    <source>
        <dbReference type="ARBA" id="ARBA00022737"/>
    </source>
</evidence>
<evidence type="ECO:0000313" key="5">
    <source>
        <dbReference type="Proteomes" id="UP000002729"/>
    </source>
</evidence>
<dbReference type="AlphaFoldDB" id="F0Y117"/>
<dbReference type="InParanoid" id="F0Y117"/>
<dbReference type="SMART" id="SM00248">
    <property type="entry name" value="ANK"/>
    <property type="match status" value="2"/>
</dbReference>
<dbReference type="Pfam" id="PF12796">
    <property type="entry name" value="Ank_2"/>
    <property type="match status" value="1"/>
</dbReference>
<dbReference type="InterPro" id="IPR050745">
    <property type="entry name" value="Multifunctional_regulatory"/>
</dbReference>
<feature type="non-terminal residue" evidence="4">
    <location>
        <position position="114"/>
    </location>
</feature>
<feature type="non-terminal residue" evidence="4">
    <location>
        <position position="1"/>
    </location>
</feature>
<dbReference type="KEGG" id="aaf:AURANDRAFT_7148"/>
<dbReference type="Gene3D" id="1.25.40.20">
    <property type="entry name" value="Ankyrin repeat-containing domain"/>
    <property type="match status" value="1"/>
</dbReference>
<gene>
    <name evidence="4" type="ORF">AURANDRAFT_7148</name>
</gene>
<dbReference type="PANTHER" id="PTHR24189">
    <property type="entry name" value="MYOTROPHIN"/>
    <property type="match status" value="1"/>
</dbReference>
<dbReference type="InterPro" id="IPR036770">
    <property type="entry name" value="Ankyrin_rpt-contain_sf"/>
</dbReference>
<keyword evidence="5" id="KW-1185">Reference proteome</keyword>
<organism evidence="5">
    <name type="scientific">Aureococcus anophagefferens</name>
    <name type="common">Harmful bloom alga</name>
    <dbReference type="NCBI Taxonomy" id="44056"/>
    <lineage>
        <taxon>Eukaryota</taxon>
        <taxon>Sar</taxon>
        <taxon>Stramenopiles</taxon>
        <taxon>Ochrophyta</taxon>
        <taxon>Pelagophyceae</taxon>
        <taxon>Pelagomonadales</taxon>
        <taxon>Pelagomonadaceae</taxon>
        <taxon>Aureococcus</taxon>
    </lineage>
</organism>
<evidence type="ECO:0000313" key="4">
    <source>
        <dbReference type="EMBL" id="EGB11310.1"/>
    </source>
</evidence>